<dbReference type="Proteomes" id="UP000602532">
    <property type="component" value="Unassembled WGS sequence"/>
</dbReference>
<name>A0ABR8X3W9_9MICO</name>
<keyword evidence="1" id="KW-0812">Transmembrane</keyword>
<organism evidence="2 3">
    <name type="scientific">Microbacterium gallinarum</name>
    <dbReference type="NCBI Taxonomy" id="2762209"/>
    <lineage>
        <taxon>Bacteria</taxon>
        <taxon>Bacillati</taxon>
        <taxon>Actinomycetota</taxon>
        <taxon>Actinomycetes</taxon>
        <taxon>Micrococcales</taxon>
        <taxon>Microbacteriaceae</taxon>
        <taxon>Microbacterium</taxon>
    </lineage>
</organism>
<comment type="caution">
    <text evidence="2">The sequence shown here is derived from an EMBL/GenBank/DDBJ whole genome shotgun (WGS) entry which is preliminary data.</text>
</comment>
<evidence type="ECO:0000313" key="3">
    <source>
        <dbReference type="Proteomes" id="UP000602532"/>
    </source>
</evidence>
<feature type="transmembrane region" description="Helical" evidence="1">
    <location>
        <begin position="233"/>
        <end position="255"/>
    </location>
</feature>
<dbReference type="RefSeq" id="WP_191766110.1">
    <property type="nucleotide sequence ID" value="NZ_JACSPM010000002.1"/>
</dbReference>
<gene>
    <name evidence="2" type="ORF">H9622_09450</name>
</gene>
<proteinExistence type="predicted"/>
<feature type="transmembrane region" description="Helical" evidence="1">
    <location>
        <begin position="208"/>
        <end position="227"/>
    </location>
</feature>
<evidence type="ECO:0000256" key="1">
    <source>
        <dbReference type="SAM" id="Phobius"/>
    </source>
</evidence>
<keyword evidence="3" id="KW-1185">Reference proteome</keyword>
<keyword evidence="1" id="KW-1133">Transmembrane helix</keyword>
<sequence>MRSPQGGHELRQLEGDAEEIWNRGDAWVKLGDVMKHTSAELTAIGDSSIHKSKGTEKLAEMASESADDLEAAGVRYRETGRALRTYANALETAQTWLRRNLDNVEQAELAYQSALDAKADAISAQSALTTVPGADDPTEAEKNAADAEVSSATTALTSATTARDGLWTDFDQVFTKWSDAYDEAVEDIQGAMDSADNNDGFWEFVDSALDVIGIVLIVLSVIALIIGAPLTGLLGLVILGLTLLVVGLTLLQFAFGKATLSDVAWSLVGLLPFGIGKVLSRGAPVLSTVVRGGRGVTTAAIRSGLPRLSLLRPTTWTSPFRSLVAPVRSWLALPRPGLFVNPFRSITMGGPEAVQVQNFLNTMRTTPWANNPGVTEFITRTAGALPGRGERLLNVGLWTSFSTFDGLGVADAQPDIPVLEDVQLPWGR</sequence>
<dbReference type="EMBL" id="JACSPM010000002">
    <property type="protein sequence ID" value="MBD8023817.1"/>
    <property type="molecule type" value="Genomic_DNA"/>
</dbReference>
<protein>
    <submittedName>
        <fullName evidence="2">Uncharacterized protein</fullName>
    </submittedName>
</protein>
<evidence type="ECO:0000313" key="2">
    <source>
        <dbReference type="EMBL" id="MBD8023817.1"/>
    </source>
</evidence>
<keyword evidence="1" id="KW-0472">Membrane</keyword>
<reference evidence="2 3" key="1">
    <citation type="submission" date="2020-08" db="EMBL/GenBank/DDBJ databases">
        <title>A Genomic Blueprint of the Chicken Gut Microbiome.</title>
        <authorList>
            <person name="Gilroy R."/>
            <person name="Ravi A."/>
            <person name="Getino M."/>
            <person name="Pursley I."/>
            <person name="Horton D.L."/>
            <person name="Alikhan N.-F."/>
            <person name="Baker D."/>
            <person name="Gharbi K."/>
            <person name="Hall N."/>
            <person name="Watson M."/>
            <person name="Adriaenssens E.M."/>
            <person name="Foster-Nyarko E."/>
            <person name="Jarju S."/>
            <person name="Secka A."/>
            <person name="Antonio M."/>
            <person name="Oren A."/>
            <person name="Chaudhuri R."/>
            <person name="La Ragione R.M."/>
            <person name="Hildebrand F."/>
            <person name="Pallen M.J."/>
        </authorList>
    </citation>
    <scope>NUCLEOTIDE SEQUENCE [LARGE SCALE GENOMIC DNA]</scope>
    <source>
        <strain evidence="2 3">Sa1CUA4</strain>
    </source>
</reference>
<accession>A0ABR8X3W9</accession>